<dbReference type="OrthoDB" id="5902365at2"/>
<dbReference type="RefSeq" id="WP_126757046.1">
    <property type="nucleotide sequence ID" value="NZ_PIPQ01000002.1"/>
</dbReference>
<evidence type="ECO:0000256" key="1">
    <source>
        <dbReference type="SAM" id="Phobius"/>
    </source>
</evidence>
<dbReference type="InterPro" id="IPR012902">
    <property type="entry name" value="N_methyl_site"/>
</dbReference>
<sequence>MKKQNGFTLIELIIVIVILGILAVTAAPKFFDFSSDARKSTLKGLKAALEGAANIEYAKKAIAGETLEYPEATLAGIGVAAGVSSQDWDFVETVAAGQPIIGFAPKGYNDPIPSTVTYTNIKQCYVTYVRVQPTSSNPASYEIEVEDSEC</sequence>
<proteinExistence type="predicted"/>
<dbReference type="NCBIfam" id="TIGR02532">
    <property type="entry name" value="IV_pilin_GFxxxE"/>
    <property type="match status" value="1"/>
</dbReference>
<protein>
    <submittedName>
        <fullName evidence="2">MSHA biogenesis protein MshA</fullName>
    </submittedName>
</protein>
<accession>A0A432X7L7</accession>
<gene>
    <name evidence="2" type="ORF">CWE15_05350</name>
</gene>
<keyword evidence="3" id="KW-1185">Reference proteome</keyword>
<dbReference type="SUPFAM" id="SSF54523">
    <property type="entry name" value="Pili subunits"/>
    <property type="match status" value="1"/>
</dbReference>
<comment type="caution">
    <text evidence="2">The sequence shown here is derived from an EMBL/GenBank/DDBJ whole genome shotgun (WGS) entry which is preliminary data.</text>
</comment>
<dbReference type="Pfam" id="PF07963">
    <property type="entry name" value="N_methyl"/>
    <property type="match status" value="1"/>
</dbReference>
<keyword evidence="1" id="KW-0472">Membrane</keyword>
<feature type="transmembrane region" description="Helical" evidence="1">
    <location>
        <begin position="12"/>
        <end position="31"/>
    </location>
</feature>
<dbReference type="InterPro" id="IPR045584">
    <property type="entry name" value="Pilin-like"/>
</dbReference>
<keyword evidence="1" id="KW-1133">Transmembrane helix</keyword>
<reference evidence="2 3" key="1">
    <citation type="journal article" date="2011" name="Front. Microbiol.">
        <title>Genomic signatures of strain selection and enhancement in Bacillus atrophaeus var. globigii, a historical biowarfare simulant.</title>
        <authorList>
            <person name="Gibbons H.S."/>
            <person name="Broomall S.M."/>
            <person name="McNew L.A."/>
            <person name="Daligault H."/>
            <person name="Chapman C."/>
            <person name="Bruce D."/>
            <person name="Karavis M."/>
            <person name="Krepps M."/>
            <person name="McGregor P.A."/>
            <person name="Hong C."/>
            <person name="Park K.H."/>
            <person name="Akmal A."/>
            <person name="Feldman A."/>
            <person name="Lin J.S."/>
            <person name="Chang W.E."/>
            <person name="Higgs B.W."/>
            <person name="Demirev P."/>
            <person name="Lindquist J."/>
            <person name="Liem A."/>
            <person name="Fochler E."/>
            <person name="Read T.D."/>
            <person name="Tapia R."/>
            <person name="Johnson S."/>
            <person name="Bishop-Lilly K.A."/>
            <person name="Detter C."/>
            <person name="Han C."/>
            <person name="Sozhamannan S."/>
            <person name="Rosenzweig C.N."/>
            <person name="Skowronski E.W."/>
        </authorList>
    </citation>
    <scope>NUCLEOTIDE SEQUENCE [LARGE SCALE GENOMIC DNA]</scope>
    <source>
        <strain evidence="2 3">AIT1</strain>
    </source>
</reference>
<keyword evidence="1" id="KW-0812">Transmembrane</keyword>
<dbReference type="Proteomes" id="UP000286976">
    <property type="component" value="Unassembled WGS sequence"/>
</dbReference>
<evidence type="ECO:0000313" key="3">
    <source>
        <dbReference type="Proteomes" id="UP000286976"/>
    </source>
</evidence>
<name>A0A432X7L7_9GAMM</name>
<evidence type="ECO:0000313" key="2">
    <source>
        <dbReference type="EMBL" id="RUO42830.1"/>
    </source>
</evidence>
<dbReference type="Gene3D" id="3.30.700.10">
    <property type="entry name" value="Glycoprotein, Type 4 Pilin"/>
    <property type="match status" value="1"/>
</dbReference>
<organism evidence="2 3">
    <name type="scientific">Aliidiomarina taiwanensis</name>
    <dbReference type="NCBI Taxonomy" id="946228"/>
    <lineage>
        <taxon>Bacteria</taxon>
        <taxon>Pseudomonadati</taxon>
        <taxon>Pseudomonadota</taxon>
        <taxon>Gammaproteobacteria</taxon>
        <taxon>Alteromonadales</taxon>
        <taxon>Idiomarinaceae</taxon>
        <taxon>Aliidiomarina</taxon>
    </lineage>
</organism>
<dbReference type="EMBL" id="PIPQ01000002">
    <property type="protein sequence ID" value="RUO42830.1"/>
    <property type="molecule type" value="Genomic_DNA"/>
</dbReference>
<dbReference type="AlphaFoldDB" id="A0A432X7L7"/>